<protein>
    <submittedName>
        <fullName evidence="2">Uncharacterized protein</fullName>
    </submittedName>
</protein>
<dbReference type="EMBL" id="FZNR01000007">
    <property type="protein sequence ID" value="SNR95649.1"/>
    <property type="molecule type" value="Genomic_DNA"/>
</dbReference>
<dbReference type="OrthoDB" id="3292952at2"/>
<feature type="transmembrane region" description="Helical" evidence="1">
    <location>
        <begin position="69"/>
        <end position="91"/>
    </location>
</feature>
<feature type="transmembrane region" description="Helical" evidence="1">
    <location>
        <begin position="128"/>
        <end position="147"/>
    </location>
</feature>
<evidence type="ECO:0000313" key="3">
    <source>
        <dbReference type="Proteomes" id="UP000198415"/>
    </source>
</evidence>
<proteinExistence type="predicted"/>
<feature type="transmembrane region" description="Helical" evidence="1">
    <location>
        <begin position="28"/>
        <end position="49"/>
    </location>
</feature>
<keyword evidence="1" id="KW-0472">Membrane</keyword>
<dbReference type="RefSeq" id="WP_089294924.1">
    <property type="nucleotide sequence ID" value="NZ_BOMU01000119.1"/>
</dbReference>
<keyword evidence="1" id="KW-1133">Transmembrane helix</keyword>
<dbReference type="AlphaFoldDB" id="A0A239AJD1"/>
<evidence type="ECO:0000256" key="1">
    <source>
        <dbReference type="SAM" id="Phobius"/>
    </source>
</evidence>
<keyword evidence="1" id="KW-0812">Transmembrane</keyword>
<accession>A0A239AJD1</accession>
<sequence>MSFENLPPDEGHLETFALASRRMIRFSAGYLVVSVLTTVLILAGVAALRSGAADPLSVGTQASFAITNLVLGSAMLICVLGLLVSTIVWVVSAHRATPTGPGATGYGGLLLAVPLIALSHLLTAPALVLGALRLGAWAALLAGVVTTRARIRRETGRPDLGGRRKPIVTSDDWDASRWDPEVQLDIERRGRPTE</sequence>
<evidence type="ECO:0000313" key="2">
    <source>
        <dbReference type="EMBL" id="SNR95649.1"/>
    </source>
</evidence>
<keyword evidence="3" id="KW-1185">Reference proteome</keyword>
<reference evidence="2 3" key="1">
    <citation type="submission" date="2017-06" db="EMBL/GenBank/DDBJ databases">
        <authorList>
            <person name="Kim H.J."/>
            <person name="Triplett B.A."/>
        </authorList>
    </citation>
    <scope>NUCLEOTIDE SEQUENCE [LARGE SCALE GENOMIC DNA]</scope>
    <source>
        <strain evidence="2 3">DSM 43151</strain>
    </source>
</reference>
<dbReference type="Proteomes" id="UP000198415">
    <property type="component" value="Unassembled WGS sequence"/>
</dbReference>
<gene>
    <name evidence="2" type="ORF">SAMN06264365_107384</name>
</gene>
<organism evidence="2 3">
    <name type="scientific">Actinoplanes regularis</name>
    <dbReference type="NCBI Taxonomy" id="52697"/>
    <lineage>
        <taxon>Bacteria</taxon>
        <taxon>Bacillati</taxon>
        <taxon>Actinomycetota</taxon>
        <taxon>Actinomycetes</taxon>
        <taxon>Micromonosporales</taxon>
        <taxon>Micromonosporaceae</taxon>
        <taxon>Actinoplanes</taxon>
    </lineage>
</organism>
<name>A0A239AJD1_9ACTN</name>